<evidence type="ECO:0000256" key="4">
    <source>
        <dbReference type="ARBA" id="ARBA00023163"/>
    </source>
</evidence>
<comment type="similarity">
    <text evidence="1">Belongs to the sigma-70 factor family. ECF subfamily.</text>
</comment>
<dbReference type="PANTHER" id="PTHR43133:SF60">
    <property type="entry name" value="RNA POLYMERASE SIGMA FACTOR SIGV"/>
    <property type="match status" value="1"/>
</dbReference>
<dbReference type="InterPro" id="IPR013324">
    <property type="entry name" value="RNA_pol_sigma_r3/r4-like"/>
</dbReference>
<keyword evidence="8" id="KW-1185">Reference proteome</keyword>
<proteinExistence type="inferred from homology"/>
<dbReference type="CDD" id="cd06171">
    <property type="entry name" value="Sigma70_r4"/>
    <property type="match status" value="1"/>
</dbReference>
<dbReference type="InterPro" id="IPR014284">
    <property type="entry name" value="RNA_pol_sigma-70_dom"/>
</dbReference>
<keyword evidence="3" id="KW-0731">Sigma factor</keyword>
<dbReference type="AlphaFoldDB" id="A0A417YH49"/>
<dbReference type="InterPro" id="IPR036388">
    <property type="entry name" value="WH-like_DNA-bd_sf"/>
</dbReference>
<feature type="domain" description="RNA polymerase sigma-70 region 2" evidence="5">
    <location>
        <begin position="25"/>
        <end position="86"/>
    </location>
</feature>
<name>A0A417YH49_9BACI</name>
<evidence type="ECO:0000313" key="7">
    <source>
        <dbReference type="EMBL" id="RHW32136.1"/>
    </source>
</evidence>
<dbReference type="RefSeq" id="WP_118924373.1">
    <property type="nucleotide sequence ID" value="NZ_QWEG01000020.1"/>
</dbReference>
<protein>
    <submittedName>
        <fullName evidence="7">Sigma-70 family RNA polymerase sigma factor</fullName>
    </submittedName>
</protein>
<reference evidence="7 8" key="1">
    <citation type="journal article" date="2017" name="Int. J. Syst. Evol. Microbiol.">
        <title>Bacillus notoginsengisoli sp. nov., a novel bacterium isolated from the rhizosphere of Panax notoginseng.</title>
        <authorList>
            <person name="Zhang M.Y."/>
            <person name="Cheng J."/>
            <person name="Cai Y."/>
            <person name="Zhang T.Y."/>
            <person name="Wu Y.Y."/>
            <person name="Manikprabhu D."/>
            <person name="Li W.J."/>
            <person name="Zhang Y.X."/>
        </authorList>
    </citation>
    <scope>NUCLEOTIDE SEQUENCE [LARGE SCALE GENOMIC DNA]</scope>
    <source>
        <strain evidence="7 8">JCM 30743</strain>
    </source>
</reference>
<dbReference type="GO" id="GO:0016987">
    <property type="term" value="F:sigma factor activity"/>
    <property type="evidence" value="ECO:0007669"/>
    <property type="project" value="UniProtKB-KW"/>
</dbReference>
<evidence type="ECO:0000256" key="2">
    <source>
        <dbReference type="ARBA" id="ARBA00023015"/>
    </source>
</evidence>
<evidence type="ECO:0000256" key="1">
    <source>
        <dbReference type="ARBA" id="ARBA00010641"/>
    </source>
</evidence>
<dbReference type="Pfam" id="PF08281">
    <property type="entry name" value="Sigma70_r4_2"/>
    <property type="match status" value="1"/>
</dbReference>
<dbReference type="InterPro" id="IPR013249">
    <property type="entry name" value="RNA_pol_sigma70_r4_t2"/>
</dbReference>
<comment type="caution">
    <text evidence="7">The sequence shown here is derived from an EMBL/GenBank/DDBJ whole genome shotgun (WGS) entry which is preliminary data.</text>
</comment>
<dbReference type="EMBL" id="QWEG01000020">
    <property type="protein sequence ID" value="RHW32136.1"/>
    <property type="molecule type" value="Genomic_DNA"/>
</dbReference>
<dbReference type="Pfam" id="PF04542">
    <property type="entry name" value="Sigma70_r2"/>
    <property type="match status" value="1"/>
</dbReference>
<organism evidence="7 8">
    <name type="scientific">Neobacillus notoginsengisoli</name>
    <dbReference type="NCBI Taxonomy" id="1578198"/>
    <lineage>
        <taxon>Bacteria</taxon>
        <taxon>Bacillati</taxon>
        <taxon>Bacillota</taxon>
        <taxon>Bacilli</taxon>
        <taxon>Bacillales</taxon>
        <taxon>Bacillaceae</taxon>
        <taxon>Neobacillus</taxon>
    </lineage>
</organism>
<dbReference type="InterPro" id="IPR013325">
    <property type="entry name" value="RNA_pol_sigma_r2"/>
</dbReference>
<gene>
    <name evidence="7" type="ORF">D1B31_21605</name>
</gene>
<dbReference type="SUPFAM" id="SSF88659">
    <property type="entry name" value="Sigma3 and sigma4 domains of RNA polymerase sigma factors"/>
    <property type="match status" value="1"/>
</dbReference>
<evidence type="ECO:0000259" key="6">
    <source>
        <dbReference type="Pfam" id="PF08281"/>
    </source>
</evidence>
<dbReference type="InterPro" id="IPR039425">
    <property type="entry name" value="RNA_pol_sigma-70-like"/>
</dbReference>
<dbReference type="Gene3D" id="1.10.10.10">
    <property type="entry name" value="Winged helix-like DNA-binding domain superfamily/Winged helix DNA-binding domain"/>
    <property type="match status" value="1"/>
</dbReference>
<sequence length="183" mass="21393">MSTENIENEDPRDPLKREVEELMIHYGDELTILAYSYVKNIEDAKDIVQNVFVTAYLQMGKFRGESTIKTWLYRVTINKCKDYLKSALFKRIILFGTNIEPKQTGNSAEEHLMDKEFARSVLQEVMKLKVNYREVILMTYFQDLKIKEVAIILNLPEATVRSRLQRAKKQLTPLLEQGVLPYV</sequence>
<evidence type="ECO:0000256" key="3">
    <source>
        <dbReference type="ARBA" id="ARBA00023082"/>
    </source>
</evidence>
<keyword evidence="2" id="KW-0805">Transcription regulation</keyword>
<accession>A0A417YH49</accession>
<keyword evidence="4" id="KW-0804">Transcription</keyword>
<dbReference type="GO" id="GO:0006352">
    <property type="term" value="P:DNA-templated transcription initiation"/>
    <property type="evidence" value="ECO:0007669"/>
    <property type="project" value="InterPro"/>
</dbReference>
<dbReference type="SUPFAM" id="SSF88946">
    <property type="entry name" value="Sigma2 domain of RNA polymerase sigma factors"/>
    <property type="match status" value="1"/>
</dbReference>
<evidence type="ECO:0000259" key="5">
    <source>
        <dbReference type="Pfam" id="PF04542"/>
    </source>
</evidence>
<dbReference type="OrthoDB" id="9794508at2"/>
<evidence type="ECO:0000313" key="8">
    <source>
        <dbReference type="Proteomes" id="UP000284416"/>
    </source>
</evidence>
<dbReference type="NCBIfam" id="TIGR02937">
    <property type="entry name" value="sigma70-ECF"/>
    <property type="match status" value="1"/>
</dbReference>
<dbReference type="GO" id="GO:0003677">
    <property type="term" value="F:DNA binding"/>
    <property type="evidence" value="ECO:0007669"/>
    <property type="project" value="InterPro"/>
</dbReference>
<dbReference type="Proteomes" id="UP000284416">
    <property type="component" value="Unassembled WGS sequence"/>
</dbReference>
<dbReference type="InterPro" id="IPR007627">
    <property type="entry name" value="RNA_pol_sigma70_r2"/>
</dbReference>
<dbReference type="Gene3D" id="1.10.1740.10">
    <property type="match status" value="1"/>
</dbReference>
<dbReference type="PANTHER" id="PTHR43133">
    <property type="entry name" value="RNA POLYMERASE ECF-TYPE SIGMA FACTO"/>
    <property type="match status" value="1"/>
</dbReference>
<feature type="domain" description="RNA polymerase sigma factor 70 region 4 type 2" evidence="6">
    <location>
        <begin position="120"/>
        <end position="171"/>
    </location>
</feature>